<proteinExistence type="predicted"/>
<sequence length="45" mass="4682">MQPAPDSSISEVICTNLDYAQYSCAPKRGEHGDGGSVAKIGGSQR</sequence>
<feature type="region of interest" description="Disordered" evidence="1">
    <location>
        <begin position="25"/>
        <end position="45"/>
    </location>
</feature>
<name>A0A411AN91_PROMI</name>
<accession>A0A411AN91</accession>
<organism evidence="2">
    <name type="scientific">Proteus mirabilis</name>
    <dbReference type="NCBI Taxonomy" id="584"/>
    <lineage>
        <taxon>Bacteria</taxon>
        <taxon>Pseudomonadati</taxon>
        <taxon>Pseudomonadota</taxon>
        <taxon>Gammaproteobacteria</taxon>
        <taxon>Enterobacterales</taxon>
        <taxon>Morganellaceae</taxon>
        <taxon>Proteus</taxon>
    </lineage>
</organism>
<protein>
    <submittedName>
        <fullName evidence="2">Uncharacterized protein</fullName>
    </submittedName>
</protein>
<gene>
    <name evidence="2" type="ORF">SGI1-PmCA46_044</name>
</gene>
<evidence type="ECO:0000256" key="1">
    <source>
        <dbReference type="SAM" id="MobiDB-lite"/>
    </source>
</evidence>
<reference evidence="2" key="1">
    <citation type="submission" date="2018-09" db="EMBL/GenBank/DDBJ databases">
        <title>Distribution and characteristics of SGI1/PGI2 genomic island from Proteus strains in China.</title>
        <authorList>
            <person name="Xiao T."/>
            <person name="Wang D."/>
        </authorList>
    </citation>
    <scope>NUCLEOTIDE SEQUENCE</scope>
    <source>
        <strain evidence="2">CA140446</strain>
    </source>
</reference>
<dbReference type="AlphaFoldDB" id="A0A411AN91"/>
<dbReference type="EMBL" id="MH990674">
    <property type="protein sequence ID" value="QAX89303.1"/>
    <property type="molecule type" value="Genomic_DNA"/>
</dbReference>
<evidence type="ECO:0000313" key="2">
    <source>
        <dbReference type="EMBL" id="QAX89303.1"/>
    </source>
</evidence>